<evidence type="ECO:0000313" key="3">
    <source>
        <dbReference type="Proteomes" id="UP000322244"/>
    </source>
</evidence>
<dbReference type="EMBL" id="VLNY01000001">
    <property type="protein sequence ID" value="KAA0024765.1"/>
    <property type="molecule type" value="Genomic_DNA"/>
</dbReference>
<dbReference type="RefSeq" id="WP_149428540.1">
    <property type="nucleotide sequence ID" value="NZ_VLNY01000001.1"/>
</dbReference>
<keyword evidence="1" id="KW-0812">Transmembrane</keyword>
<evidence type="ECO:0000313" key="2">
    <source>
        <dbReference type="EMBL" id="KAA0024765.1"/>
    </source>
</evidence>
<dbReference type="Proteomes" id="UP000322244">
    <property type="component" value="Unassembled WGS sequence"/>
</dbReference>
<accession>A0A5A7SJZ7</accession>
<evidence type="ECO:0000256" key="1">
    <source>
        <dbReference type="SAM" id="Phobius"/>
    </source>
</evidence>
<comment type="caution">
    <text evidence="2">The sequence shown here is derived from an EMBL/GenBank/DDBJ whole genome shotgun (WGS) entry which is preliminary data.</text>
</comment>
<keyword evidence="1" id="KW-1133">Transmembrane helix</keyword>
<dbReference type="AlphaFoldDB" id="A0A5A7SJZ7"/>
<keyword evidence="3" id="KW-1185">Reference proteome</keyword>
<protein>
    <submittedName>
        <fullName evidence="2">Uncharacterized protein</fullName>
    </submittedName>
</protein>
<proteinExistence type="predicted"/>
<name>A0A5A7SJZ7_9NOCA</name>
<dbReference type="OrthoDB" id="3785202at2"/>
<keyword evidence="1" id="KW-0472">Membrane</keyword>
<reference evidence="2 3" key="1">
    <citation type="submission" date="2019-07" db="EMBL/GenBank/DDBJ databases">
        <title>Rhodococcus cavernicolus sp. nov., isolated from a cave.</title>
        <authorList>
            <person name="Lee S.D."/>
        </authorList>
    </citation>
    <scope>NUCLEOTIDE SEQUENCE [LARGE SCALE GENOMIC DNA]</scope>
    <source>
        <strain evidence="2 3">C1-24</strain>
    </source>
</reference>
<sequence length="122" mass="12994">MNAAILVALILNLVLVGGVLLLVRRIHRHSTALSEKVSSTTALVGIPPQVDSGFSAGKPRLITVEILNPLELAATQNRFAGIAGAVAPERIRKIVYERAALQMTEQLIEQGIDVDVQVHVGA</sequence>
<feature type="transmembrane region" description="Helical" evidence="1">
    <location>
        <begin position="6"/>
        <end position="23"/>
    </location>
</feature>
<gene>
    <name evidence="2" type="ORF">FOY51_02185</name>
</gene>
<organism evidence="2 3">
    <name type="scientific">Antrihabitans cavernicola</name>
    <dbReference type="NCBI Taxonomy" id="2495913"/>
    <lineage>
        <taxon>Bacteria</taxon>
        <taxon>Bacillati</taxon>
        <taxon>Actinomycetota</taxon>
        <taxon>Actinomycetes</taxon>
        <taxon>Mycobacteriales</taxon>
        <taxon>Nocardiaceae</taxon>
        <taxon>Antrihabitans</taxon>
    </lineage>
</organism>